<dbReference type="AlphaFoldDB" id="A0A8T1LWE9"/>
<sequence length="121" mass="14132">MNSTQIAHGFFEGSQLAEIMINVFVLLTFILMEGFLSRQIPEYHRCIENCGEDPLDDLEERRKFDACRDKCNEDELNLCMGDVPDAARRRRCLKEAQKRCIADCCDEERCILFCQFVYSYA</sequence>
<dbReference type="EMBL" id="NIRI02000077">
    <property type="protein sequence ID" value="KAG5440945.1"/>
    <property type="molecule type" value="Genomic_DNA"/>
</dbReference>
<evidence type="ECO:0000256" key="1">
    <source>
        <dbReference type="SAM" id="Phobius"/>
    </source>
</evidence>
<name>A0A8T1LWE9_CLOSI</name>
<keyword evidence="1" id="KW-0472">Membrane</keyword>
<proteinExistence type="predicted"/>
<evidence type="ECO:0000313" key="3">
    <source>
        <dbReference type="Proteomes" id="UP000286415"/>
    </source>
</evidence>
<keyword evidence="1" id="KW-1133">Transmembrane helix</keyword>
<gene>
    <name evidence="2" type="ORF">CSKR_113539</name>
</gene>
<protein>
    <submittedName>
        <fullName evidence="2">Uncharacterized protein</fullName>
    </submittedName>
</protein>
<reference evidence="2 3" key="2">
    <citation type="journal article" date="2021" name="Genomics">
        <title>High-quality reference genome for Clonorchis sinensis.</title>
        <authorList>
            <person name="Young N.D."/>
            <person name="Stroehlein A.J."/>
            <person name="Kinkar L."/>
            <person name="Wang T."/>
            <person name="Sohn W.M."/>
            <person name="Chang B.C.H."/>
            <person name="Kaur P."/>
            <person name="Weisz D."/>
            <person name="Dudchenko O."/>
            <person name="Aiden E.L."/>
            <person name="Korhonen P.K."/>
            <person name="Gasser R.B."/>
        </authorList>
    </citation>
    <scope>NUCLEOTIDE SEQUENCE [LARGE SCALE GENOMIC DNA]</scope>
    <source>
        <strain evidence="2">Cs-k2</strain>
    </source>
</reference>
<keyword evidence="3" id="KW-1185">Reference proteome</keyword>
<reference evidence="2 3" key="1">
    <citation type="journal article" date="2018" name="Biotechnol. Adv.">
        <title>Improved genomic resources and new bioinformatic workflow for the carcinogenic parasite Clonorchis sinensis: Biotechnological implications.</title>
        <authorList>
            <person name="Wang D."/>
            <person name="Korhonen P.K."/>
            <person name="Gasser R.B."/>
            <person name="Young N.D."/>
        </authorList>
    </citation>
    <scope>NUCLEOTIDE SEQUENCE [LARGE SCALE GENOMIC DNA]</scope>
    <source>
        <strain evidence="2">Cs-k2</strain>
    </source>
</reference>
<comment type="caution">
    <text evidence="2">The sequence shown here is derived from an EMBL/GenBank/DDBJ whole genome shotgun (WGS) entry which is preliminary data.</text>
</comment>
<keyword evidence="1" id="KW-0812">Transmembrane</keyword>
<feature type="transmembrane region" description="Helical" evidence="1">
    <location>
        <begin position="19"/>
        <end position="36"/>
    </location>
</feature>
<evidence type="ECO:0000313" key="2">
    <source>
        <dbReference type="EMBL" id="KAG5440945.1"/>
    </source>
</evidence>
<dbReference type="Proteomes" id="UP000286415">
    <property type="component" value="Unassembled WGS sequence"/>
</dbReference>
<accession>A0A8T1LWE9</accession>
<organism evidence="2 3">
    <name type="scientific">Clonorchis sinensis</name>
    <name type="common">Chinese liver fluke</name>
    <dbReference type="NCBI Taxonomy" id="79923"/>
    <lineage>
        <taxon>Eukaryota</taxon>
        <taxon>Metazoa</taxon>
        <taxon>Spiralia</taxon>
        <taxon>Lophotrochozoa</taxon>
        <taxon>Platyhelminthes</taxon>
        <taxon>Trematoda</taxon>
        <taxon>Digenea</taxon>
        <taxon>Opisthorchiida</taxon>
        <taxon>Opisthorchiata</taxon>
        <taxon>Opisthorchiidae</taxon>
        <taxon>Clonorchis</taxon>
    </lineage>
</organism>